<dbReference type="Gene3D" id="3.30.43.10">
    <property type="entry name" value="Uridine Diphospho-n-acetylenolpyruvylglucosamine Reductase, domain 2"/>
    <property type="match status" value="1"/>
</dbReference>
<feature type="non-terminal residue" evidence="1">
    <location>
        <position position="1"/>
    </location>
</feature>
<gene>
    <name evidence="1" type="primary">DLD1_2</name>
    <name evidence="1" type="ORF">LTR16_005587</name>
</gene>
<organism evidence="1 2">
    <name type="scientific">Cryomyces antarcticus</name>
    <dbReference type="NCBI Taxonomy" id="329879"/>
    <lineage>
        <taxon>Eukaryota</taxon>
        <taxon>Fungi</taxon>
        <taxon>Dikarya</taxon>
        <taxon>Ascomycota</taxon>
        <taxon>Pezizomycotina</taxon>
        <taxon>Dothideomycetes</taxon>
        <taxon>Dothideomycetes incertae sedis</taxon>
        <taxon>Cryomyces</taxon>
    </lineage>
</organism>
<comment type="caution">
    <text evidence="1">The sequence shown here is derived from an EMBL/GenBank/DDBJ whole genome shotgun (WGS) entry which is preliminary data.</text>
</comment>
<protein>
    <submittedName>
        <fullName evidence="1">D-lactate ferricytochrome c oxidoreductase</fullName>
        <ecNumber evidence="1">1.1.2.4</ecNumber>
    </submittedName>
</protein>
<dbReference type="GO" id="GO:0004458">
    <property type="term" value="F:D-lactate dehydrogenase (cytochrome) activity"/>
    <property type="evidence" value="ECO:0007669"/>
    <property type="project" value="UniProtKB-EC"/>
</dbReference>
<keyword evidence="2" id="KW-1185">Reference proteome</keyword>
<sequence>AIEELRTALGEDTISTDDEDLHRHGYSEWSSINIDQLPVAVAYPKSTEEVSQVAK</sequence>
<keyword evidence="1" id="KW-0560">Oxidoreductase</keyword>
<reference evidence="1 2" key="1">
    <citation type="submission" date="2023-08" db="EMBL/GenBank/DDBJ databases">
        <title>Black Yeasts Isolated from many extreme environments.</title>
        <authorList>
            <person name="Coleine C."/>
            <person name="Stajich J.E."/>
            <person name="Selbmann L."/>
        </authorList>
    </citation>
    <scope>NUCLEOTIDE SEQUENCE [LARGE SCALE GENOMIC DNA]</scope>
    <source>
        <strain evidence="1 2">CCFEE 536</strain>
    </source>
</reference>
<evidence type="ECO:0000313" key="2">
    <source>
        <dbReference type="Proteomes" id="UP001357485"/>
    </source>
</evidence>
<dbReference type="InterPro" id="IPR016167">
    <property type="entry name" value="FAD-bd_PCMH_sub1"/>
</dbReference>
<dbReference type="EC" id="1.1.2.4" evidence="1"/>
<dbReference type="SUPFAM" id="SSF56176">
    <property type="entry name" value="FAD-binding/transporter-associated domain-like"/>
    <property type="match status" value="1"/>
</dbReference>
<name>A0ABR0KR00_9PEZI</name>
<dbReference type="InterPro" id="IPR036318">
    <property type="entry name" value="FAD-bd_PCMH-like_sf"/>
</dbReference>
<evidence type="ECO:0000313" key="1">
    <source>
        <dbReference type="EMBL" id="KAK5110489.1"/>
    </source>
</evidence>
<dbReference type="EMBL" id="JAVRRA010025537">
    <property type="protein sequence ID" value="KAK5110489.1"/>
    <property type="molecule type" value="Genomic_DNA"/>
</dbReference>
<feature type="non-terminal residue" evidence="1">
    <location>
        <position position="55"/>
    </location>
</feature>
<proteinExistence type="predicted"/>
<dbReference type="Proteomes" id="UP001357485">
    <property type="component" value="Unassembled WGS sequence"/>
</dbReference>
<accession>A0ABR0KR00</accession>